<accession>A0ACC2JB31</accession>
<dbReference type="EMBL" id="JAPUUL010002887">
    <property type="protein sequence ID" value="KAJ8124619.1"/>
    <property type="molecule type" value="Genomic_DNA"/>
</dbReference>
<dbReference type="Proteomes" id="UP001153332">
    <property type="component" value="Unassembled WGS sequence"/>
</dbReference>
<gene>
    <name evidence="1" type="ORF">O1611_g9021</name>
</gene>
<evidence type="ECO:0000313" key="2">
    <source>
        <dbReference type="Proteomes" id="UP001153332"/>
    </source>
</evidence>
<reference evidence="1" key="1">
    <citation type="submission" date="2022-12" db="EMBL/GenBank/DDBJ databases">
        <title>Genome Sequence of Lasiodiplodia mahajangana.</title>
        <authorList>
            <person name="Buettner E."/>
        </authorList>
    </citation>
    <scope>NUCLEOTIDE SEQUENCE</scope>
    <source>
        <strain evidence="1">VT137</strain>
    </source>
</reference>
<keyword evidence="2" id="KW-1185">Reference proteome</keyword>
<sequence length="141" mass="14871">MDEDSEALSTIVYSVQCYITNNTSDGLAPHSPPTAHWYSIVTSSPNYAPPNTAGVEAGAFVAEKATWTGATAISVYDCPDGKQILVLLIMEPFSGINVSKARLPDSKEHTLVLSSTIEQGTVVSARSSLDDVTPGQNSAQP</sequence>
<organism evidence="1 2">
    <name type="scientific">Lasiodiplodia mahajangana</name>
    <dbReference type="NCBI Taxonomy" id="1108764"/>
    <lineage>
        <taxon>Eukaryota</taxon>
        <taxon>Fungi</taxon>
        <taxon>Dikarya</taxon>
        <taxon>Ascomycota</taxon>
        <taxon>Pezizomycotina</taxon>
        <taxon>Dothideomycetes</taxon>
        <taxon>Dothideomycetes incertae sedis</taxon>
        <taxon>Botryosphaeriales</taxon>
        <taxon>Botryosphaeriaceae</taxon>
        <taxon>Lasiodiplodia</taxon>
    </lineage>
</organism>
<name>A0ACC2JB31_9PEZI</name>
<protein>
    <submittedName>
        <fullName evidence="1">Uncharacterized protein</fullName>
    </submittedName>
</protein>
<proteinExistence type="predicted"/>
<evidence type="ECO:0000313" key="1">
    <source>
        <dbReference type="EMBL" id="KAJ8124619.1"/>
    </source>
</evidence>
<comment type="caution">
    <text evidence="1">The sequence shown here is derived from an EMBL/GenBank/DDBJ whole genome shotgun (WGS) entry which is preliminary data.</text>
</comment>